<dbReference type="Proteomes" id="UP000015105">
    <property type="component" value="Chromosome 1D"/>
</dbReference>
<evidence type="ECO:0000256" key="1">
    <source>
        <dbReference type="SAM" id="MobiDB-lite"/>
    </source>
</evidence>
<dbReference type="Gramene" id="AET1Gv20629200.38">
    <property type="protein sequence ID" value="AET1Gv20629200.38"/>
    <property type="gene ID" value="AET1Gv20629200"/>
</dbReference>
<dbReference type="AlphaFoldDB" id="A0A452Z4B9"/>
<sequence length="123" mass="13650">PEPNILAKPGRVLAHGGSGQRDPSKLASSTTDGGEEDPFQIRFRHAILAGRWELQPQHPRLPSLDDAKERVSSSARRLPHYQLFPKPLPKDTHKERKKTCATETNRKGEGINAVDGLDIKLLC</sequence>
<feature type="region of interest" description="Disordered" evidence="1">
    <location>
        <begin position="1"/>
        <end position="37"/>
    </location>
</feature>
<protein>
    <submittedName>
        <fullName evidence="2">Uncharacterized protein</fullName>
    </submittedName>
</protein>
<keyword evidence="3" id="KW-1185">Reference proteome</keyword>
<reference evidence="2" key="5">
    <citation type="journal article" date="2021" name="G3 (Bethesda)">
        <title>Aegilops tauschii genome assembly Aet v5.0 features greater sequence contiguity and improved annotation.</title>
        <authorList>
            <person name="Wang L."/>
            <person name="Zhu T."/>
            <person name="Rodriguez J.C."/>
            <person name="Deal K.R."/>
            <person name="Dubcovsky J."/>
            <person name="McGuire P.E."/>
            <person name="Lux T."/>
            <person name="Spannagl M."/>
            <person name="Mayer K.F.X."/>
            <person name="Baldrich P."/>
            <person name="Meyers B.C."/>
            <person name="Huo N."/>
            <person name="Gu Y.Q."/>
            <person name="Zhou H."/>
            <person name="Devos K.M."/>
            <person name="Bennetzen J.L."/>
            <person name="Unver T."/>
            <person name="Budak H."/>
            <person name="Gulick P.J."/>
            <person name="Galiba G."/>
            <person name="Kalapos B."/>
            <person name="Nelson D.R."/>
            <person name="Li P."/>
            <person name="You F.M."/>
            <person name="Luo M.C."/>
            <person name="Dvorak J."/>
        </authorList>
    </citation>
    <scope>NUCLEOTIDE SEQUENCE [LARGE SCALE GENOMIC DNA]</scope>
    <source>
        <strain evidence="2">cv. AL8/78</strain>
    </source>
</reference>
<feature type="compositionally biased region" description="Basic and acidic residues" evidence="1">
    <location>
        <begin position="88"/>
        <end position="104"/>
    </location>
</feature>
<proteinExistence type="predicted"/>
<feature type="region of interest" description="Disordered" evidence="1">
    <location>
        <begin position="57"/>
        <end position="104"/>
    </location>
</feature>
<evidence type="ECO:0000313" key="2">
    <source>
        <dbReference type="EnsemblPlants" id="AET1Gv20629200.38"/>
    </source>
</evidence>
<reference evidence="3" key="2">
    <citation type="journal article" date="2017" name="Nat. Plants">
        <title>The Aegilops tauschii genome reveals multiple impacts of transposons.</title>
        <authorList>
            <person name="Zhao G."/>
            <person name="Zou C."/>
            <person name="Li K."/>
            <person name="Wang K."/>
            <person name="Li T."/>
            <person name="Gao L."/>
            <person name="Zhang X."/>
            <person name="Wang H."/>
            <person name="Yang Z."/>
            <person name="Liu X."/>
            <person name="Jiang W."/>
            <person name="Mao L."/>
            <person name="Kong X."/>
            <person name="Jiao Y."/>
            <person name="Jia J."/>
        </authorList>
    </citation>
    <scope>NUCLEOTIDE SEQUENCE [LARGE SCALE GENOMIC DNA]</scope>
    <source>
        <strain evidence="3">cv. AL8/78</strain>
    </source>
</reference>
<accession>A0A452Z4B9</accession>
<name>A0A452Z4B9_AEGTS</name>
<reference evidence="2" key="4">
    <citation type="submission" date="2019-03" db="UniProtKB">
        <authorList>
            <consortium name="EnsemblPlants"/>
        </authorList>
    </citation>
    <scope>IDENTIFICATION</scope>
</reference>
<organism evidence="2 3">
    <name type="scientific">Aegilops tauschii subsp. strangulata</name>
    <name type="common">Goatgrass</name>
    <dbReference type="NCBI Taxonomy" id="200361"/>
    <lineage>
        <taxon>Eukaryota</taxon>
        <taxon>Viridiplantae</taxon>
        <taxon>Streptophyta</taxon>
        <taxon>Embryophyta</taxon>
        <taxon>Tracheophyta</taxon>
        <taxon>Spermatophyta</taxon>
        <taxon>Magnoliopsida</taxon>
        <taxon>Liliopsida</taxon>
        <taxon>Poales</taxon>
        <taxon>Poaceae</taxon>
        <taxon>BOP clade</taxon>
        <taxon>Pooideae</taxon>
        <taxon>Triticodae</taxon>
        <taxon>Triticeae</taxon>
        <taxon>Triticinae</taxon>
        <taxon>Aegilops</taxon>
    </lineage>
</organism>
<dbReference type="EnsemblPlants" id="AET1Gv20629200.38">
    <property type="protein sequence ID" value="AET1Gv20629200.38"/>
    <property type="gene ID" value="AET1Gv20629200"/>
</dbReference>
<reference evidence="2" key="3">
    <citation type="journal article" date="2017" name="Nature">
        <title>Genome sequence of the progenitor of the wheat D genome Aegilops tauschii.</title>
        <authorList>
            <person name="Luo M.C."/>
            <person name="Gu Y.Q."/>
            <person name="Puiu D."/>
            <person name="Wang H."/>
            <person name="Twardziok S.O."/>
            <person name="Deal K.R."/>
            <person name="Huo N."/>
            <person name="Zhu T."/>
            <person name="Wang L."/>
            <person name="Wang Y."/>
            <person name="McGuire P.E."/>
            <person name="Liu S."/>
            <person name="Long H."/>
            <person name="Ramasamy R.K."/>
            <person name="Rodriguez J.C."/>
            <person name="Van S.L."/>
            <person name="Yuan L."/>
            <person name="Wang Z."/>
            <person name="Xia Z."/>
            <person name="Xiao L."/>
            <person name="Anderson O.D."/>
            <person name="Ouyang S."/>
            <person name="Liang Y."/>
            <person name="Zimin A.V."/>
            <person name="Pertea G."/>
            <person name="Qi P."/>
            <person name="Bennetzen J.L."/>
            <person name="Dai X."/>
            <person name="Dawson M.W."/>
            <person name="Muller H.G."/>
            <person name="Kugler K."/>
            <person name="Rivarola-Duarte L."/>
            <person name="Spannagl M."/>
            <person name="Mayer K.F.X."/>
            <person name="Lu F.H."/>
            <person name="Bevan M.W."/>
            <person name="Leroy P."/>
            <person name="Li P."/>
            <person name="You F.M."/>
            <person name="Sun Q."/>
            <person name="Liu Z."/>
            <person name="Lyons E."/>
            <person name="Wicker T."/>
            <person name="Salzberg S.L."/>
            <person name="Devos K.M."/>
            <person name="Dvorak J."/>
        </authorList>
    </citation>
    <scope>NUCLEOTIDE SEQUENCE [LARGE SCALE GENOMIC DNA]</scope>
    <source>
        <strain evidence="2">cv. AL8/78</strain>
    </source>
</reference>
<reference evidence="3" key="1">
    <citation type="journal article" date="2014" name="Science">
        <title>Ancient hybridizations among the ancestral genomes of bread wheat.</title>
        <authorList>
            <consortium name="International Wheat Genome Sequencing Consortium,"/>
            <person name="Marcussen T."/>
            <person name="Sandve S.R."/>
            <person name="Heier L."/>
            <person name="Spannagl M."/>
            <person name="Pfeifer M."/>
            <person name="Jakobsen K.S."/>
            <person name="Wulff B.B."/>
            <person name="Steuernagel B."/>
            <person name="Mayer K.F."/>
            <person name="Olsen O.A."/>
        </authorList>
    </citation>
    <scope>NUCLEOTIDE SEQUENCE [LARGE SCALE GENOMIC DNA]</scope>
    <source>
        <strain evidence="3">cv. AL8/78</strain>
    </source>
</reference>
<evidence type="ECO:0000313" key="3">
    <source>
        <dbReference type="Proteomes" id="UP000015105"/>
    </source>
</evidence>